<keyword evidence="3 7" id="KW-0808">Transferase</keyword>
<dbReference type="Proteomes" id="UP000494170">
    <property type="component" value="Unassembled WGS sequence"/>
</dbReference>
<dbReference type="GO" id="GO:0009307">
    <property type="term" value="P:DNA restriction-modification system"/>
    <property type="evidence" value="ECO:0007669"/>
    <property type="project" value="UniProtKB-KW"/>
</dbReference>
<evidence type="ECO:0000313" key="10">
    <source>
        <dbReference type="Proteomes" id="UP000494170"/>
    </source>
</evidence>
<comment type="catalytic activity">
    <reaction evidence="6">
        <text>a 2'-deoxycytidine in DNA + S-adenosyl-L-methionine = a 5-methyl-2'-deoxycytidine in DNA + S-adenosyl-L-homocysteine + H(+)</text>
        <dbReference type="Rhea" id="RHEA:13681"/>
        <dbReference type="Rhea" id="RHEA-COMP:11369"/>
        <dbReference type="Rhea" id="RHEA-COMP:11370"/>
        <dbReference type="ChEBI" id="CHEBI:15378"/>
        <dbReference type="ChEBI" id="CHEBI:57856"/>
        <dbReference type="ChEBI" id="CHEBI:59789"/>
        <dbReference type="ChEBI" id="CHEBI:85452"/>
        <dbReference type="ChEBI" id="CHEBI:85454"/>
        <dbReference type="EC" id="2.1.1.37"/>
    </reaction>
</comment>
<dbReference type="GO" id="GO:0044027">
    <property type="term" value="P:negative regulation of gene expression via chromosomal CpG island methylation"/>
    <property type="evidence" value="ECO:0007669"/>
    <property type="project" value="TreeGrafter"/>
</dbReference>
<dbReference type="InterPro" id="IPR029063">
    <property type="entry name" value="SAM-dependent_MTases_sf"/>
</dbReference>
<accession>A0A6P2S9E8</accession>
<feature type="active site" evidence="7">
    <location>
        <position position="239"/>
    </location>
</feature>
<organism evidence="9 10">
    <name type="scientific">Burkholderia lata (strain ATCC 17760 / DSM 23089 / LMG 22485 / NCIMB 9086 / R18194 / 383)</name>
    <dbReference type="NCBI Taxonomy" id="482957"/>
    <lineage>
        <taxon>Bacteria</taxon>
        <taxon>Pseudomonadati</taxon>
        <taxon>Pseudomonadota</taxon>
        <taxon>Betaproteobacteria</taxon>
        <taxon>Burkholderiales</taxon>
        <taxon>Burkholderiaceae</taxon>
        <taxon>Burkholderia</taxon>
        <taxon>Burkholderia cepacia complex</taxon>
    </lineage>
</organism>
<evidence type="ECO:0000256" key="4">
    <source>
        <dbReference type="ARBA" id="ARBA00022691"/>
    </source>
</evidence>
<gene>
    <name evidence="9" type="ORF">BLA6863_07452</name>
</gene>
<dbReference type="Gene3D" id="3.90.120.10">
    <property type="entry name" value="DNA Methylase, subunit A, domain 2"/>
    <property type="match status" value="1"/>
</dbReference>
<evidence type="ECO:0000256" key="7">
    <source>
        <dbReference type="PROSITE-ProRule" id="PRU01016"/>
    </source>
</evidence>
<dbReference type="PANTHER" id="PTHR10629">
    <property type="entry name" value="CYTOSINE-SPECIFIC METHYLTRANSFERASE"/>
    <property type="match status" value="1"/>
</dbReference>
<keyword evidence="5" id="KW-0680">Restriction system</keyword>
<dbReference type="NCBIfam" id="TIGR00675">
    <property type="entry name" value="dcm"/>
    <property type="match status" value="1"/>
</dbReference>
<protein>
    <recommendedName>
        <fullName evidence="1">DNA (cytosine-5-)-methyltransferase</fullName>
        <ecNumber evidence="1">2.1.1.37</ecNumber>
    </recommendedName>
</protein>
<evidence type="ECO:0000256" key="3">
    <source>
        <dbReference type="ARBA" id="ARBA00022679"/>
    </source>
</evidence>
<dbReference type="InterPro" id="IPR050390">
    <property type="entry name" value="C5-Methyltransferase"/>
</dbReference>
<evidence type="ECO:0000256" key="5">
    <source>
        <dbReference type="ARBA" id="ARBA00022747"/>
    </source>
</evidence>
<dbReference type="PANTHER" id="PTHR10629:SF52">
    <property type="entry name" value="DNA (CYTOSINE-5)-METHYLTRANSFERASE 1"/>
    <property type="match status" value="1"/>
</dbReference>
<dbReference type="SUPFAM" id="SSF53335">
    <property type="entry name" value="S-adenosyl-L-methionine-dependent methyltransferases"/>
    <property type="match status" value="1"/>
</dbReference>
<dbReference type="PRINTS" id="PR00105">
    <property type="entry name" value="C5METTRFRASE"/>
</dbReference>
<dbReference type="InterPro" id="IPR001525">
    <property type="entry name" value="C5_MeTfrase"/>
</dbReference>
<name>A0A6P2S9E8_BURL3</name>
<dbReference type="AlphaFoldDB" id="A0A6P2S9E8"/>
<comment type="similarity">
    <text evidence="7 8">Belongs to the class I-like SAM-binding methyltransferase superfamily. C5-methyltransferase family.</text>
</comment>
<dbReference type="GO" id="GO:0003677">
    <property type="term" value="F:DNA binding"/>
    <property type="evidence" value="ECO:0007669"/>
    <property type="project" value="TreeGrafter"/>
</dbReference>
<evidence type="ECO:0000256" key="6">
    <source>
        <dbReference type="ARBA" id="ARBA00047422"/>
    </source>
</evidence>
<evidence type="ECO:0000256" key="1">
    <source>
        <dbReference type="ARBA" id="ARBA00011975"/>
    </source>
</evidence>
<sequence length="630" mass="71705">MERLPARFEERDDPVRAVLFSALRHRTLSLNLPHTHEISDPPRASSACSTRSLAKQHSVESYWFGRQWLCPESVSPHYPDRHLASTNRRLFAPDLVKFRHNSEFPFRKQMSIPVVDLFAGPGGLGEGFSAVRDADGNRAFDIKVSIEKDAIAHQTLTLRALFRALADDHVPDTYYDYMRGDIDREAFVGDRVVARALESAKREAYCLELGATPEDEIDDLIRTAIDGHDDWVLIGGPPCQAYSLAGRSRRRNVDPEFEKDPKHFLYREYLRIIRDFKPAVFVMENVKGMLTSTNNGQRIFERIYNDLSEPADGIHYDIRSFVTASRPTGLAPEEYIIRAEEFGIPQMRHRVILLGIRSDRAGQLHGLLDRRSDRVSVRDVLAGLPKLRSKLSKEFDSAEAWLRALKAAKSALKGWKSEARSSIEDLMADAVNQAQHLTSIGGRFIPRNVRELRGLDDDLASWIHDSRIGGVCQHESRGHMSSDLHRYLFASCYARKYHYSPKLSMFPSGLLPNHRNVDGEDVPFDDRFRVQISGAPSTTIVSHISKDGHYYIHHDPSQCRSLTVREAARLQTFPDNYFFEGTRTQQYHQVGNAVPPFLAKQLGESVAQFLHQPRVAADHDRRRVDLFAEL</sequence>
<proteinExistence type="inferred from homology"/>
<keyword evidence="2 7" id="KW-0489">Methyltransferase</keyword>
<dbReference type="GO" id="GO:0032259">
    <property type="term" value="P:methylation"/>
    <property type="evidence" value="ECO:0007669"/>
    <property type="project" value="UniProtKB-KW"/>
</dbReference>
<dbReference type="GO" id="GO:0003886">
    <property type="term" value="F:DNA (cytosine-5-)-methyltransferase activity"/>
    <property type="evidence" value="ECO:0007669"/>
    <property type="project" value="UniProtKB-EC"/>
</dbReference>
<keyword evidence="4 7" id="KW-0949">S-adenosyl-L-methionine</keyword>
<dbReference type="Pfam" id="PF00145">
    <property type="entry name" value="DNA_methylase"/>
    <property type="match status" value="1"/>
</dbReference>
<evidence type="ECO:0000256" key="8">
    <source>
        <dbReference type="RuleBase" id="RU000416"/>
    </source>
</evidence>
<evidence type="ECO:0000313" key="9">
    <source>
        <dbReference type="EMBL" id="VWC46436.1"/>
    </source>
</evidence>
<evidence type="ECO:0000256" key="2">
    <source>
        <dbReference type="ARBA" id="ARBA00022603"/>
    </source>
</evidence>
<dbReference type="EC" id="2.1.1.37" evidence="1"/>
<dbReference type="EMBL" id="CABVPY010000097">
    <property type="protein sequence ID" value="VWC46436.1"/>
    <property type="molecule type" value="Genomic_DNA"/>
</dbReference>
<dbReference type="PROSITE" id="PS51679">
    <property type="entry name" value="SAM_MT_C5"/>
    <property type="match status" value="1"/>
</dbReference>
<dbReference type="Gene3D" id="3.40.50.150">
    <property type="entry name" value="Vaccinia Virus protein VP39"/>
    <property type="match status" value="1"/>
</dbReference>
<reference evidence="9 10" key="1">
    <citation type="submission" date="2019-09" db="EMBL/GenBank/DDBJ databases">
        <authorList>
            <person name="Depoorter E."/>
        </authorList>
    </citation>
    <scope>NUCLEOTIDE SEQUENCE [LARGE SCALE GENOMIC DNA]</scope>
    <source>
        <strain evidence="9">LMG 6863</strain>
    </source>
</reference>